<feature type="transmembrane region" description="Helical" evidence="8">
    <location>
        <begin position="271"/>
        <end position="294"/>
    </location>
</feature>
<sequence>MTHWYWAPLEKPWSNLLAKYCIFVARHPWPFILLPTFLTIFLSTGILLNFKIVRGVNYLYSPLDAKWKSEEAVLGENWANDDKHFYPGKDLMRRRGLYIIVKSSDGGDVLRREQALEFKEIMHWIEKSNMTSTTGEWFSYKDICLHFQNDCFSNTHAKLLADIFANGHVKNFNVTFPSYRSRFTTEPIDVLGNVTVDENGVVKTASAWLILYQLKQFEPNMAEWSRTFEKEVGRSIDERRAPERLLDLYYFHSATFDLELEKENRRITPKFSITFTALIIFSILTTFTFKWVTFPASEKNTRTWPIVDWVLSKPLIGICGVVITLMAIISSTGLLLLLDVTFVDMCTVMPFLSLTIGIDDTFLMLAAWHETPRSDSVEKRIEASMRHAAVSISITSLTDALAFLIGAIAPLPAVMYFCYYSSAAIVFIFVYCLTIFVAVLSLQGRRENECLNSVTGSTTVDFNEFGNASGAELLLNMGSQLEKPFRVQNNNDYTAYSKETQDHRMWYQQFFEDVYAPFVATPICRFAALALYVAYVIFAYRGSKNLLIGFDLINIVQESSVSRKFLLTRQQLFPEDTKVMDIAVMKPPRMFDPVERQQFLDLVQDFENTWCSAGRNSTQFWYFTFEKYVADLGFGNDFNKIANNETKFNKNLRSFLMTNERFAYDVQTRNNSPTAFRLSTRLRRVDDDESMSRCAATMRSLSSFHAVFQVSTYSPIWHIADEYDIMWPQTLQDIYISIAVMIPVALLFIPQPLCSLVIGANIASIAFGVIGFMSLLGVSLDATSMITVAMSVGFSVDFAAHVSYAYMTENRSPKEGECPTVARFRYTLGTVAWPVTQASISVILGVSSLYFVDSYVVQTCFRTVLLVISFGTIHALVFLPLLLLHCHKLYTYFKK</sequence>
<keyword evidence="4 8" id="KW-0812">Transmembrane</keyword>
<dbReference type="PROSITE" id="PS50156">
    <property type="entry name" value="SSD"/>
    <property type="match status" value="1"/>
</dbReference>
<feature type="transmembrane region" description="Helical" evidence="8">
    <location>
        <begin position="29"/>
        <end position="50"/>
    </location>
</feature>
<evidence type="ECO:0000256" key="6">
    <source>
        <dbReference type="ARBA" id="ARBA00023136"/>
    </source>
</evidence>
<dbReference type="EMBL" id="CAJGYM010000001">
    <property type="protein sequence ID" value="CAD6184426.1"/>
    <property type="molecule type" value="Genomic_DNA"/>
</dbReference>
<dbReference type="InterPro" id="IPR051697">
    <property type="entry name" value="Patched_domain-protein"/>
</dbReference>
<keyword evidence="7" id="KW-0325">Glycoprotein</keyword>
<feature type="transmembrane region" description="Helical" evidence="8">
    <location>
        <begin position="786"/>
        <end position="807"/>
    </location>
</feature>
<feature type="domain" description="SSD" evidence="9">
    <location>
        <begin position="277"/>
        <end position="442"/>
    </location>
</feature>
<comment type="subcellular location">
    <subcellularLocation>
        <location evidence="1">Cell membrane</location>
        <topology evidence="1">Multi-pass membrane protein</topology>
    </subcellularLocation>
</comment>
<evidence type="ECO:0000313" key="11">
    <source>
        <dbReference type="Proteomes" id="UP000835052"/>
    </source>
</evidence>
<feature type="transmembrane region" description="Helical" evidence="8">
    <location>
        <begin position="864"/>
        <end position="886"/>
    </location>
</feature>
<evidence type="ECO:0000256" key="1">
    <source>
        <dbReference type="ARBA" id="ARBA00004651"/>
    </source>
</evidence>
<evidence type="ECO:0000256" key="8">
    <source>
        <dbReference type="SAM" id="Phobius"/>
    </source>
</evidence>
<dbReference type="AlphaFoldDB" id="A0A8S1GMV6"/>
<comment type="similarity">
    <text evidence="2">Belongs to the patched family.</text>
</comment>
<dbReference type="GO" id="GO:0005886">
    <property type="term" value="C:plasma membrane"/>
    <property type="evidence" value="ECO:0007669"/>
    <property type="project" value="UniProtKB-SubCell"/>
</dbReference>
<feature type="transmembrane region" description="Helical" evidence="8">
    <location>
        <begin position="828"/>
        <end position="852"/>
    </location>
</feature>
<accession>A0A8S1GMV6</accession>
<evidence type="ECO:0000256" key="5">
    <source>
        <dbReference type="ARBA" id="ARBA00022989"/>
    </source>
</evidence>
<organism evidence="10 11">
    <name type="scientific">Caenorhabditis auriculariae</name>
    <dbReference type="NCBI Taxonomy" id="2777116"/>
    <lineage>
        <taxon>Eukaryota</taxon>
        <taxon>Metazoa</taxon>
        <taxon>Ecdysozoa</taxon>
        <taxon>Nematoda</taxon>
        <taxon>Chromadorea</taxon>
        <taxon>Rhabditida</taxon>
        <taxon>Rhabditina</taxon>
        <taxon>Rhabditomorpha</taxon>
        <taxon>Rhabditoidea</taxon>
        <taxon>Rhabditidae</taxon>
        <taxon>Peloderinae</taxon>
        <taxon>Caenorhabditis</taxon>
    </lineage>
</organism>
<evidence type="ECO:0000256" key="3">
    <source>
        <dbReference type="ARBA" id="ARBA00022475"/>
    </source>
</evidence>
<proteinExistence type="inferred from homology"/>
<feature type="transmembrane region" description="Helical" evidence="8">
    <location>
        <begin position="732"/>
        <end position="749"/>
    </location>
</feature>
<feature type="transmembrane region" description="Helical" evidence="8">
    <location>
        <begin position="416"/>
        <end position="439"/>
    </location>
</feature>
<protein>
    <recommendedName>
        <fullName evidence="9">SSD domain-containing protein</fullName>
    </recommendedName>
</protein>
<keyword evidence="6 8" id="KW-0472">Membrane</keyword>
<feature type="transmembrane region" description="Helical" evidence="8">
    <location>
        <begin position="514"/>
        <end position="538"/>
    </location>
</feature>
<name>A0A8S1GMV6_9PELO</name>
<dbReference type="Gene3D" id="1.20.1640.10">
    <property type="entry name" value="Multidrug efflux transporter AcrB transmembrane domain"/>
    <property type="match status" value="2"/>
</dbReference>
<dbReference type="PANTHER" id="PTHR10796">
    <property type="entry name" value="PATCHED-RELATED"/>
    <property type="match status" value="1"/>
</dbReference>
<dbReference type="InterPro" id="IPR000731">
    <property type="entry name" value="SSD"/>
</dbReference>
<feature type="transmembrane region" description="Helical" evidence="8">
    <location>
        <begin position="314"/>
        <end position="338"/>
    </location>
</feature>
<dbReference type="OrthoDB" id="5819432at2759"/>
<dbReference type="FunFam" id="1.20.1640.10:FF:000013">
    <property type="entry name" value="PaTched Related family"/>
    <property type="match status" value="1"/>
</dbReference>
<evidence type="ECO:0000256" key="2">
    <source>
        <dbReference type="ARBA" id="ARBA00005585"/>
    </source>
</evidence>
<dbReference type="GO" id="GO:0030659">
    <property type="term" value="C:cytoplasmic vesicle membrane"/>
    <property type="evidence" value="ECO:0007669"/>
    <property type="project" value="TreeGrafter"/>
</dbReference>
<dbReference type="InterPro" id="IPR003392">
    <property type="entry name" value="PTHD_SSD"/>
</dbReference>
<dbReference type="GO" id="GO:0018996">
    <property type="term" value="P:molting cycle, collagen and cuticulin-based cuticle"/>
    <property type="evidence" value="ECO:0007669"/>
    <property type="project" value="TreeGrafter"/>
</dbReference>
<evidence type="ECO:0000256" key="4">
    <source>
        <dbReference type="ARBA" id="ARBA00022692"/>
    </source>
</evidence>
<evidence type="ECO:0000259" key="9">
    <source>
        <dbReference type="PROSITE" id="PS50156"/>
    </source>
</evidence>
<dbReference type="Proteomes" id="UP000835052">
    <property type="component" value="Unassembled WGS sequence"/>
</dbReference>
<keyword evidence="11" id="KW-1185">Reference proteome</keyword>
<dbReference type="SUPFAM" id="SSF82866">
    <property type="entry name" value="Multidrug efflux transporter AcrB transmembrane domain"/>
    <property type="match status" value="2"/>
</dbReference>
<dbReference type="GO" id="GO:0006897">
    <property type="term" value="P:endocytosis"/>
    <property type="evidence" value="ECO:0007669"/>
    <property type="project" value="TreeGrafter"/>
</dbReference>
<keyword evidence="5 8" id="KW-1133">Transmembrane helix</keyword>
<evidence type="ECO:0000313" key="10">
    <source>
        <dbReference type="EMBL" id="CAD6184426.1"/>
    </source>
</evidence>
<feature type="transmembrane region" description="Helical" evidence="8">
    <location>
        <begin position="388"/>
        <end position="409"/>
    </location>
</feature>
<keyword evidence="3" id="KW-1003">Cell membrane</keyword>
<evidence type="ECO:0000256" key="7">
    <source>
        <dbReference type="ARBA" id="ARBA00023180"/>
    </source>
</evidence>
<gene>
    <name evidence="10" type="ORF">CAUJ_LOCUS345</name>
</gene>
<reference evidence="10" key="1">
    <citation type="submission" date="2020-10" db="EMBL/GenBank/DDBJ databases">
        <authorList>
            <person name="Kikuchi T."/>
        </authorList>
    </citation>
    <scope>NUCLEOTIDE SEQUENCE</scope>
    <source>
        <strain evidence="10">NKZ352</strain>
    </source>
</reference>
<dbReference type="PANTHER" id="PTHR10796:SF124">
    <property type="entry name" value="SSD DOMAIN-CONTAINING PROTEIN"/>
    <property type="match status" value="1"/>
</dbReference>
<feature type="transmembrane region" description="Helical" evidence="8">
    <location>
        <begin position="756"/>
        <end position="780"/>
    </location>
</feature>
<comment type="caution">
    <text evidence="10">The sequence shown here is derived from an EMBL/GenBank/DDBJ whole genome shotgun (WGS) entry which is preliminary data.</text>
</comment>
<dbReference type="Pfam" id="PF02460">
    <property type="entry name" value="Patched"/>
    <property type="match status" value="1"/>
</dbReference>